<dbReference type="Proteomes" id="UP001162992">
    <property type="component" value="Chromosome 7"/>
</dbReference>
<reference evidence="2" key="1">
    <citation type="journal article" date="2024" name="Proc. Natl. Acad. Sci. U.S.A.">
        <title>Extraordinary preservation of gene collinearity over three hundred million years revealed in homosporous lycophytes.</title>
        <authorList>
            <person name="Li C."/>
            <person name="Wickell D."/>
            <person name="Kuo L.Y."/>
            <person name="Chen X."/>
            <person name="Nie B."/>
            <person name="Liao X."/>
            <person name="Peng D."/>
            <person name="Ji J."/>
            <person name="Jenkins J."/>
            <person name="Williams M."/>
            <person name="Shu S."/>
            <person name="Plott C."/>
            <person name="Barry K."/>
            <person name="Rajasekar S."/>
            <person name="Grimwood J."/>
            <person name="Han X."/>
            <person name="Sun S."/>
            <person name="Hou Z."/>
            <person name="He W."/>
            <person name="Dai G."/>
            <person name="Sun C."/>
            <person name="Schmutz J."/>
            <person name="Leebens-Mack J.H."/>
            <person name="Li F.W."/>
            <person name="Wang L."/>
        </authorList>
    </citation>
    <scope>NUCLEOTIDE SEQUENCE [LARGE SCALE GENOMIC DNA]</scope>
    <source>
        <strain evidence="2">cv. PW_Plant_1</strain>
    </source>
</reference>
<accession>A0ACC2D4Z1</accession>
<keyword evidence="2" id="KW-1185">Reference proteome</keyword>
<evidence type="ECO:0000313" key="2">
    <source>
        <dbReference type="Proteomes" id="UP001162992"/>
    </source>
</evidence>
<comment type="caution">
    <text evidence="1">The sequence shown here is derived from an EMBL/GenBank/DDBJ whole genome shotgun (WGS) entry which is preliminary data.</text>
</comment>
<proteinExistence type="predicted"/>
<protein>
    <submittedName>
        <fullName evidence="1">Uncharacterized protein</fullName>
    </submittedName>
</protein>
<dbReference type="EMBL" id="CM055098">
    <property type="protein sequence ID" value="KAJ7549329.1"/>
    <property type="molecule type" value="Genomic_DNA"/>
</dbReference>
<gene>
    <name evidence="1" type="ORF">O6H91_07G049100</name>
</gene>
<evidence type="ECO:0000313" key="1">
    <source>
        <dbReference type="EMBL" id="KAJ7549329.1"/>
    </source>
</evidence>
<organism evidence="1 2">
    <name type="scientific">Diphasiastrum complanatum</name>
    <name type="common">Issler's clubmoss</name>
    <name type="synonym">Lycopodium complanatum</name>
    <dbReference type="NCBI Taxonomy" id="34168"/>
    <lineage>
        <taxon>Eukaryota</taxon>
        <taxon>Viridiplantae</taxon>
        <taxon>Streptophyta</taxon>
        <taxon>Embryophyta</taxon>
        <taxon>Tracheophyta</taxon>
        <taxon>Lycopodiopsida</taxon>
        <taxon>Lycopodiales</taxon>
        <taxon>Lycopodiaceae</taxon>
        <taxon>Lycopodioideae</taxon>
        <taxon>Diphasiastrum</taxon>
    </lineage>
</organism>
<sequence length="461" mass="51029">MKKARLQVRHPLHALGSVSETHPSGTEEIDLSARSHPFFSRALVTRGKWVFSLILVCVICTFTIHLASVIYESSLTNEEKATASLWEQGFGNKLRPGERINGFRKSLAESEMVKSVVNENKETTLNERSRKPAMEGPNSLSVLKEEYLFINGSTSFKSCHASTIVELGPTSFMVAYFAGTYEGLPDVAIYTQDFKNGFWADPVLVDDEPDVPLWNPVLFKMPSGEVLLFYKIGQEVQKWSGFLKRSLDNGETWSEREPLPPGILGPIKNKPLLTEDGRLLCGSSVESWDAWGAWMEITTDSGRSWSKQGPIYVQGVSMSVIQPVPYMTASGGIRVLLRSCDNLGKIYMASSPDGGYSWTYAIPTELDNPNSGFDGVKLSDGRLLIVYNPISSSSTSRGVLKVAISEDEGDSWKDVLTLEDHEEGEFSYSAVIEDSNGLVHTTYTYNRLQIKHVVLDPGSIS</sequence>
<name>A0ACC2D4Z1_DIPCM</name>